<reference evidence="6" key="1">
    <citation type="submission" date="2021-02" db="EMBL/GenBank/DDBJ databases">
        <title>Comparative genomics reveals that relaxation of natural selection precedes convergent phenotypic evolution of cavefish.</title>
        <authorList>
            <person name="Peng Z."/>
        </authorList>
    </citation>
    <scope>NUCLEOTIDE SEQUENCE</scope>
    <source>
        <tissue evidence="6">Muscle</tissue>
    </source>
</reference>
<dbReference type="GO" id="GO:0016920">
    <property type="term" value="F:pyroglutamyl-peptidase activity"/>
    <property type="evidence" value="ECO:0007669"/>
    <property type="project" value="InterPro"/>
</dbReference>
<dbReference type="OrthoDB" id="407146at2759"/>
<keyword evidence="7" id="KW-1185">Reference proteome</keyword>
<dbReference type="PRINTS" id="PR00706">
    <property type="entry name" value="PYROGLUPTASE"/>
</dbReference>
<name>A0A9W7TRY3_TRIRA</name>
<evidence type="ECO:0000313" key="6">
    <source>
        <dbReference type="EMBL" id="KAI7802175.1"/>
    </source>
</evidence>
<dbReference type="SUPFAM" id="SSF53182">
    <property type="entry name" value="Pyrrolidone carboxyl peptidase (pyroglutamate aminopeptidase)"/>
    <property type="match status" value="1"/>
</dbReference>
<dbReference type="Pfam" id="PF01470">
    <property type="entry name" value="Peptidase_C15"/>
    <property type="match status" value="1"/>
</dbReference>
<dbReference type="InterPro" id="IPR016125">
    <property type="entry name" value="Peptidase_C15-like"/>
</dbReference>
<comment type="similarity">
    <text evidence="1">Belongs to the peptidase C15 family.</text>
</comment>
<dbReference type="PANTHER" id="PTHR23402:SF1">
    <property type="entry name" value="PYROGLUTAMYL-PEPTIDASE I"/>
    <property type="match status" value="1"/>
</dbReference>
<evidence type="ECO:0000256" key="5">
    <source>
        <dbReference type="ARBA" id="ARBA00022807"/>
    </source>
</evidence>
<dbReference type="InterPro" id="IPR036440">
    <property type="entry name" value="Peptidase_C15-like_sf"/>
</dbReference>
<proteinExistence type="inferred from homology"/>
<accession>A0A9W7TRY3</accession>
<keyword evidence="3" id="KW-0645">Protease</keyword>
<dbReference type="Proteomes" id="UP001059041">
    <property type="component" value="Linkage Group LG12"/>
</dbReference>
<dbReference type="Gene3D" id="3.40.630.20">
    <property type="entry name" value="Peptidase C15, pyroglutamyl peptidase I-like"/>
    <property type="match status" value="1"/>
</dbReference>
<evidence type="ECO:0000256" key="1">
    <source>
        <dbReference type="ARBA" id="ARBA00006641"/>
    </source>
</evidence>
<protein>
    <submittedName>
        <fullName evidence="6">Pyroglutamyl-peptidase 1-like</fullName>
    </submittedName>
</protein>
<dbReference type="PIRSF" id="PIRSF015592">
    <property type="entry name" value="Prld-crbxl_pptds"/>
    <property type="match status" value="1"/>
</dbReference>
<dbReference type="PANTHER" id="PTHR23402">
    <property type="entry name" value="PROTEASE FAMILY C15 PYROGLUTAMYL-PEPTIDASE I-RELATED"/>
    <property type="match status" value="1"/>
</dbReference>
<dbReference type="AlphaFoldDB" id="A0A9W7TRY3"/>
<comment type="caution">
    <text evidence="6">The sequence shown here is derived from an EMBL/GenBank/DDBJ whole genome shotgun (WGS) entry which is preliminary data.</text>
</comment>
<evidence type="ECO:0000256" key="2">
    <source>
        <dbReference type="ARBA" id="ARBA00022490"/>
    </source>
</evidence>
<keyword evidence="4" id="KW-0378">Hydrolase</keyword>
<keyword evidence="2" id="KW-0963">Cytoplasm</keyword>
<gene>
    <name evidence="6" type="ORF">IRJ41_002521</name>
</gene>
<evidence type="ECO:0000256" key="3">
    <source>
        <dbReference type="ARBA" id="ARBA00022670"/>
    </source>
</evidence>
<organism evidence="6 7">
    <name type="scientific">Triplophysa rosa</name>
    <name type="common">Cave loach</name>
    <dbReference type="NCBI Taxonomy" id="992332"/>
    <lineage>
        <taxon>Eukaryota</taxon>
        <taxon>Metazoa</taxon>
        <taxon>Chordata</taxon>
        <taxon>Craniata</taxon>
        <taxon>Vertebrata</taxon>
        <taxon>Euteleostomi</taxon>
        <taxon>Actinopterygii</taxon>
        <taxon>Neopterygii</taxon>
        <taxon>Teleostei</taxon>
        <taxon>Ostariophysi</taxon>
        <taxon>Cypriniformes</taxon>
        <taxon>Nemacheilidae</taxon>
        <taxon>Triplophysa</taxon>
    </lineage>
</organism>
<sequence length="195" mass="21534">MEDTREVVVVTGFGSFRQYVVNPSWEAAKGLKMVGLGVGTEVYIKEIPVSYSKCQQVLDEIWQMTPKFVIHLGTAPGTKGIALEQTGKNHGYKDRDVSGLYPVHHCCIKGGPEKLESIIDMRRLSKQLKHMGSDVIYSRDAGRYPCDFVYYYSLYHGQGKAALIHVPASGSLSGLVPHLQTIIQTLLCQMDTAAA</sequence>
<keyword evidence="5" id="KW-0788">Thiol protease</keyword>
<evidence type="ECO:0000313" key="7">
    <source>
        <dbReference type="Proteomes" id="UP001059041"/>
    </source>
</evidence>
<dbReference type="InterPro" id="IPR000816">
    <property type="entry name" value="Peptidase_C15"/>
</dbReference>
<evidence type="ECO:0000256" key="4">
    <source>
        <dbReference type="ARBA" id="ARBA00022801"/>
    </source>
</evidence>
<dbReference type="GO" id="GO:0006508">
    <property type="term" value="P:proteolysis"/>
    <property type="evidence" value="ECO:0007669"/>
    <property type="project" value="UniProtKB-KW"/>
</dbReference>
<dbReference type="GO" id="GO:0005829">
    <property type="term" value="C:cytosol"/>
    <property type="evidence" value="ECO:0007669"/>
    <property type="project" value="InterPro"/>
</dbReference>
<dbReference type="EMBL" id="JAFHDT010000012">
    <property type="protein sequence ID" value="KAI7802175.1"/>
    <property type="molecule type" value="Genomic_DNA"/>
</dbReference>
<dbReference type="CDD" id="cd00501">
    <property type="entry name" value="Peptidase_C15"/>
    <property type="match status" value="1"/>
</dbReference>